<feature type="domain" description="Luciferase-like" evidence="3">
    <location>
        <begin position="15"/>
        <end position="233"/>
    </location>
</feature>
<accession>A0A378WQN1</accession>
<proteinExistence type="predicted"/>
<dbReference type="RefSeq" id="WP_062966903.1">
    <property type="nucleotide sequence ID" value="NZ_JAJFOE010000001.1"/>
</dbReference>
<keyword evidence="1 4" id="KW-0560">Oxidoreductase</keyword>
<dbReference type="InterPro" id="IPR050766">
    <property type="entry name" value="Bact_Lucif_Oxidored"/>
</dbReference>
<protein>
    <submittedName>
        <fullName evidence="4">Limonene 1,2-monooxygenase</fullName>
        <ecNumber evidence="4">1.14.13.107</ecNumber>
    </submittedName>
</protein>
<evidence type="ECO:0000313" key="5">
    <source>
        <dbReference type="Proteomes" id="UP000255082"/>
    </source>
</evidence>
<dbReference type="InterPro" id="IPR036661">
    <property type="entry name" value="Luciferase-like_sf"/>
</dbReference>
<dbReference type="Pfam" id="PF00296">
    <property type="entry name" value="Bac_luciferase"/>
    <property type="match status" value="1"/>
</dbReference>
<dbReference type="SUPFAM" id="SSF51679">
    <property type="entry name" value="Bacterial luciferase-like"/>
    <property type="match status" value="1"/>
</dbReference>
<dbReference type="EC" id="1.14.13.107" evidence="4"/>
<dbReference type="OrthoDB" id="5723200at2"/>
<dbReference type="GO" id="GO:0052601">
    <property type="term" value="F:limonene 1,2-monooxygenase [NAD(P)H) activity"/>
    <property type="evidence" value="ECO:0007669"/>
    <property type="project" value="UniProtKB-EC"/>
</dbReference>
<gene>
    <name evidence="4" type="primary">limB_3</name>
    <name evidence="4" type="ORF">NCTC13184_02817</name>
</gene>
<evidence type="ECO:0000259" key="3">
    <source>
        <dbReference type="Pfam" id="PF00296"/>
    </source>
</evidence>
<name>A0A378WQN1_9NOCA</name>
<dbReference type="PANTHER" id="PTHR30137">
    <property type="entry name" value="LUCIFERASE-LIKE MONOOXYGENASE"/>
    <property type="match status" value="1"/>
</dbReference>
<dbReference type="PANTHER" id="PTHR30137:SF8">
    <property type="entry name" value="BLR5498 PROTEIN"/>
    <property type="match status" value="1"/>
</dbReference>
<evidence type="ECO:0000256" key="1">
    <source>
        <dbReference type="ARBA" id="ARBA00023002"/>
    </source>
</evidence>
<dbReference type="Proteomes" id="UP000255082">
    <property type="component" value="Unassembled WGS sequence"/>
</dbReference>
<dbReference type="GO" id="GO:0005829">
    <property type="term" value="C:cytosol"/>
    <property type="evidence" value="ECO:0007669"/>
    <property type="project" value="TreeGrafter"/>
</dbReference>
<dbReference type="EMBL" id="UGRU01000001">
    <property type="protein sequence ID" value="SUA43449.1"/>
    <property type="molecule type" value="Genomic_DNA"/>
</dbReference>
<dbReference type="Gene3D" id="3.20.20.30">
    <property type="entry name" value="Luciferase-like domain"/>
    <property type="match status" value="1"/>
</dbReference>
<sequence>MKIGVALPQMAPGYGPGTTLDWARRIDAGPFSSVSVGERVTFSNPEMVATLGACAAVTERVQVLANLWVLPQHPMAMVAQQIGTLDQLANGRLEIAVGVGGREHDYRALGADFTRRHQQLDDKVAELKSLLAGEPPFEGADPVGPACVQPGGPIILAGAMGPKAMRRAARWADGVSGFSISGNAEEIAEVSDLADRCWAEAGRTTKPRKVSGCFTALGVTDASEALRSFTARYLGFLGPGLADRVAASACASSPEVLAGILDGAEQAGCDEFILVPAVTDLNFLEVACEVVAARP</sequence>
<evidence type="ECO:0000313" key="4">
    <source>
        <dbReference type="EMBL" id="SUA43449.1"/>
    </source>
</evidence>
<dbReference type="InterPro" id="IPR011251">
    <property type="entry name" value="Luciferase-like_dom"/>
</dbReference>
<evidence type="ECO:0000256" key="2">
    <source>
        <dbReference type="ARBA" id="ARBA00023033"/>
    </source>
</evidence>
<organism evidence="4 5">
    <name type="scientific">Nocardia africana</name>
    <dbReference type="NCBI Taxonomy" id="134964"/>
    <lineage>
        <taxon>Bacteria</taxon>
        <taxon>Bacillati</taxon>
        <taxon>Actinomycetota</taxon>
        <taxon>Actinomycetes</taxon>
        <taxon>Mycobacteriales</taxon>
        <taxon>Nocardiaceae</taxon>
        <taxon>Nocardia</taxon>
    </lineage>
</organism>
<keyword evidence="2 4" id="KW-0503">Monooxygenase</keyword>
<reference evidence="4 5" key="1">
    <citation type="submission" date="2018-06" db="EMBL/GenBank/DDBJ databases">
        <authorList>
            <consortium name="Pathogen Informatics"/>
            <person name="Doyle S."/>
        </authorList>
    </citation>
    <scope>NUCLEOTIDE SEQUENCE [LARGE SCALE GENOMIC DNA]</scope>
    <source>
        <strain evidence="4 5">NCTC13184</strain>
    </source>
</reference>
<dbReference type="AlphaFoldDB" id="A0A378WQN1"/>